<dbReference type="InterPro" id="IPR029068">
    <property type="entry name" value="Glyas_Bleomycin-R_OHBP_Dase"/>
</dbReference>
<dbReference type="PROSITE" id="PS51819">
    <property type="entry name" value="VOC"/>
    <property type="match status" value="1"/>
</dbReference>
<evidence type="ECO:0000313" key="3">
    <source>
        <dbReference type="Proteomes" id="UP001570511"/>
    </source>
</evidence>
<evidence type="ECO:0000313" key="2">
    <source>
        <dbReference type="EMBL" id="MFA1610516.1"/>
    </source>
</evidence>
<dbReference type="SUPFAM" id="SSF54593">
    <property type="entry name" value="Glyoxalase/Bleomycin resistance protein/Dihydroxybiphenyl dioxygenase"/>
    <property type="match status" value="1"/>
</dbReference>
<gene>
    <name evidence="2" type="ORF">OS889_05795</name>
</gene>
<keyword evidence="3" id="KW-1185">Reference proteome</keyword>
<sequence length="165" mass="18504">MVEARYTHVSIVADDLEESVEFYESVFGLERIPTPDFEERVQWFAVGDLQLHIVESDAEPPAFNHHALHVDDFEAVYRAVRDHGRAAVEPLPQIDRGFVDGEPPVYVVPSGAVQFYIRDPAGNMIEVNYPDADDLDDSVVRNVVERTDIAPPGPGEEPAPIYMDE</sequence>
<dbReference type="RefSeq" id="WP_372388121.1">
    <property type="nucleotide sequence ID" value="NZ_JBGNYA010000001.1"/>
</dbReference>
<dbReference type="InterPro" id="IPR037523">
    <property type="entry name" value="VOC_core"/>
</dbReference>
<name>A0ABD5MGR9_9EURY</name>
<reference evidence="2 3" key="1">
    <citation type="submission" date="2024-08" db="EMBL/GenBank/DDBJ databases">
        <title>Halobellus sp. MBLA0158 whole genome sequence.</title>
        <authorList>
            <person name="Hwang C.Y."/>
            <person name="Cho E.-S."/>
            <person name="Seo M.-J."/>
        </authorList>
    </citation>
    <scope>NUCLEOTIDE SEQUENCE [LARGE SCALE GENOMIC DNA]</scope>
    <source>
        <strain evidence="2 3">MBLA0158</strain>
    </source>
</reference>
<dbReference type="Pfam" id="PF00903">
    <property type="entry name" value="Glyoxalase"/>
    <property type="match status" value="1"/>
</dbReference>
<organism evidence="2 3">
    <name type="scientific">Halobellus rubicundus</name>
    <dbReference type="NCBI Taxonomy" id="2996466"/>
    <lineage>
        <taxon>Archaea</taxon>
        <taxon>Methanobacteriati</taxon>
        <taxon>Methanobacteriota</taxon>
        <taxon>Stenosarchaea group</taxon>
        <taxon>Halobacteria</taxon>
        <taxon>Halobacteriales</taxon>
        <taxon>Haloferacaceae</taxon>
        <taxon>Halobellus</taxon>
    </lineage>
</organism>
<accession>A0ABD5MGR9</accession>
<evidence type="ECO:0000259" key="1">
    <source>
        <dbReference type="PROSITE" id="PS51819"/>
    </source>
</evidence>
<dbReference type="InterPro" id="IPR004360">
    <property type="entry name" value="Glyas_Fos-R_dOase_dom"/>
</dbReference>
<feature type="domain" description="VOC" evidence="1">
    <location>
        <begin position="5"/>
        <end position="130"/>
    </location>
</feature>
<dbReference type="EMBL" id="JBGNYA010000001">
    <property type="protein sequence ID" value="MFA1610516.1"/>
    <property type="molecule type" value="Genomic_DNA"/>
</dbReference>
<dbReference type="Proteomes" id="UP001570511">
    <property type="component" value="Unassembled WGS sequence"/>
</dbReference>
<protein>
    <submittedName>
        <fullName evidence="2">VOC family protein</fullName>
    </submittedName>
</protein>
<dbReference type="AlphaFoldDB" id="A0ABD5MGR9"/>
<proteinExistence type="predicted"/>
<dbReference type="Gene3D" id="3.10.180.10">
    <property type="entry name" value="2,3-Dihydroxybiphenyl 1,2-Dioxygenase, domain 1"/>
    <property type="match status" value="1"/>
</dbReference>
<comment type="caution">
    <text evidence="2">The sequence shown here is derived from an EMBL/GenBank/DDBJ whole genome shotgun (WGS) entry which is preliminary data.</text>
</comment>